<dbReference type="AlphaFoldDB" id="A0A937XBE5"/>
<gene>
    <name evidence="4" type="ORF">FJY75_12690</name>
</gene>
<sequence>MKIVYIGTAHPMRGGIAHFNAILARELAERHEVRFLSFTRQYPGLFFPGKTQFVADPGGAPQPAVAARAVLDSIDPLSWLRTARLAAAERPDLLLFKYWMPFFAPAFGTIIRRVKRRLPARALFVCDNVIPHERRPLDGALTRYALGPADGFVVLSAAVRDDLLAVRPDARWRLVPHPIYDIFGARGDKAAARRELGLGEGPWLLFFGYVRRYKGLDLIIEALPRIRERVPVRLLVAGEFYEGEARYRERVRELGLGDAVRFDADYIPESRVPLYFSAADAAVLPYHSATQSGIVQVAYHLDTPVLCTAVGGLHEVVREGRTGFVVPPEDVPALAQAVIRFYEEGWEERLRAGVREVKGEYSWAPLVRAIEELARDDPDERGGR</sequence>
<evidence type="ECO:0000313" key="5">
    <source>
        <dbReference type="Proteomes" id="UP000748308"/>
    </source>
</evidence>
<dbReference type="PANTHER" id="PTHR12526:SF510">
    <property type="entry name" value="D-INOSITOL 3-PHOSPHATE GLYCOSYLTRANSFERASE"/>
    <property type="match status" value="1"/>
</dbReference>
<evidence type="ECO:0000259" key="3">
    <source>
        <dbReference type="Pfam" id="PF13439"/>
    </source>
</evidence>
<dbReference type="Pfam" id="PF13692">
    <property type="entry name" value="Glyco_trans_1_4"/>
    <property type="match status" value="1"/>
</dbReference>
<dbReference type="Gene3D" id="3.40.50.2000">
    <property type="entry name" value="Glycogen Phosphorylase B"/>
    <property type="match status" value="2"/>
</dbReference>
<dbReference type="Proteomes" id="UP000748308">
    <property type="component" value="Unassembled WGS sequence"/>
</dbReference>
<protein>
    <submittedName>
        <fullName evidence="4">Glycosyltransferase</fullName>
    </submittedName>
</protein>
<evidence type="ECO:0000256" key="2">
    <source>
        <dbReference type="ARBA" id="ARBA00022679"/>
    </source>
</evidence>
<name>A0A937XBE5_UNCEI</name>
<reference evidence="4" key="1">
    <citation type="submission" date="2019-03" db="EMBL/GenBank/DDBJ databases">
        <title>Lake Tanganyika Metagenome-Assembled Genomes (MAGs).</title>
        <authorList>
            <person name="Tran P."/>
        </authorList>
    </citation>
    <scope>NUCLEOTIDE SEQUENCE</scope>
    <source>
        <strain evidence="4">M_DeepCast_400m_m2_100</strain>
    </source>
</reference>
<dbReference type="InterPro" id="IPR028098">
    <property type="entry name" value="Glyco_trans_4-like_N"/>
</dbReference>
<dbReference type="EMBL" id="VGIY01000451">
    <property type="protein sequence ID" value="MBM3318700.1"/>
    <property type="molecule type" value="Genomic_DNA"/>
</dbReference>
<comment type="caution">
    <text evidence="4">The sequence shown here is derived from an EMBL/GenBank/DDBJ whole genome shotgun (WGS) entry which is preliminary data.</text>
</comment>
<proteinExistence type="predicted"/>
<feature type="domain" description="Glycosyltransferase subfamily 4-like N-terminal" evidence="3">
    <location>
        <begin position="14"/>
        <end position="179"/>
    </location>
</feature>
<evidence type="ECO:0000313" key="4">
    <source>
        <dbReference type="EMBL" id="MBM3318700.1"/>
    </source>
</evidence>
<evidence type="ECO:0000256" key="1">
    <source>
        <dbReference type="ARBA" id="ARBA00022676"/>
    </source>
</evidence>
<accession>A0A937XBE5</accession>
<dbReference type="SUPFAM" id="SSF53756">
    <property type="entry name" value="UDP-Glycosyltransferase/glycogen phosphorylase"/>
    <property type="match status" value="1"/>
</dbReference>
<dbReference type="PANTHER" id="PTHR12526">
    <property type="entry name" value="GLYCOSYLTRANSFERASE"/>
    <property type="match status" value="1"/>
</dbReference>
<dbReference type="Pfam" id="PF13439">
    <property type="entry name" value="Glyco_transf_4"/>
    <property type="match status" value="1"/>
</dbReference>
<keyword evidence="2" id="KW-0808">Transferase</keyword>
<organism evidence="4 5">
    <name type="scientific">Eiseniibacteriota bacterium</name>
    <dbReference type="NCBI Taxonomy" id="2212470"/>
    <lineage>
        <taxon>Bacteria</taxon>
        <taxon>Candidatus Eiseniibacteriota</taxon>
    </lineage>
</organism>
<keyword evidence="1" id="KW-0328">Glycosyltransferase</keyword>
<dbReference type="GO" id="GO:0016757">
    <property type="term" value="F:glycosyltransferase activity"/>
    <property type="evidence" value="ECO:0007669"/>
    <property type="project" value="UniProtKB-KW"/>
</dbReference>